<dbReference type="PANTHER" id="PTHR15323">
    <property type="entry name" value="D123 PROTEIN"/>
    <property type="match status" value="1"/>
</dbReference>
<evidence type="ECO:0000256" key="1">
    <source>
        <dbReference type="ARBA" id="ARBA00011047"/>
    </source>
</evidence>
<keyword evidence="4" id="KW-1185">Reference proteome</keyword>
<proteinExistence type="inferred from homology"/>
<accession>A0ABR3JZS9</accession>
<feature type="compositionally biased region" description="Polar residues" evidence="2">
    <location>
        <begin position="1"/>
        <end position="13"/>
    </location>
</feature>
<feature type="region of interest" description="Disordered" evidence="2">
    <location>
        <begin position="1"/>
        <end position="20"/>
    </location>
</feature>
<dbReference type="InterPro" id="IPR009772">
    <property type="entry name" value="CDC123"/>
</dbReference>
<feature type="region of interest" description="Disordered" evidence="2">
    <location>
        <begin position="68"/>
        <end position="113"/>
    </location>
</feature>
<evidence type="ECO:0008006" key="5">
    <source>
        <dbReference type="Google" id="ProtNLM"/>
    </source>
</evidence>
<dbReference type="Pfam" id="PF07065">
    <property type="entry name" value="D123"/>
    <property type="match status" value="1"/>
</dbReference>
<evidence type="ECO:0000313" key="3">
    <source>
        <dbReference type="EMBL" id="KAL0960700.1"/>
    </source>
</evidence>
<protein>
    <recommendedName>
        <fullName evidence="5">Cell division cycle protein 123</fullName>
    </recommendedName>
</protein>
<sequence length="420" mass="46698">MSTDDISTSTDAGPSSPFPPQTRAYILAFQFSSWYSNPSLAALSIKSTVVRPLPSGVREYLNSDAGLFVPEGADDAPAESELSDDEEGALPDESDEESGDDSDGEAPSKPPRYAFPELDAKIRACIKEYGAVFPKLNFSAPKDATWVLNPSEPLKCTSPADVYFALKASDFCMHDLSVEHVFGTDSSGPGEHDTADTEDSDKVKEPYELELVLRKWYSIEVSRELRCFVRGNALIGISQRDMNYYDFYNEPATRDGLLDTIYRWWEKNVKQHWELMRDYTFDILLTRDLSRAHIIDFNPYAPRTDTLLFTYEELHDIYTTRFSQSRPDAPSSPTESTTSASPSASSSSIAPPLPIFRVIDSRAHPAATQGAPAYMHNKVPLDVLTMSSGRDVTEFTDAWYREVQKSAQAQAAGDQGNNAR</sequence>
<organism evidence="3 4">
    <name type="scientific">Hohenbuehelia grisea</name>
    <dbReference type="NCBI Taxonomy" id="104357"/>
    <lineage>
        <taxon>Eukaryota</taxon>
        <taxon>Fungi</taxon>
        <taxon>Dikarya</taxon>
        <taxon>Basidiomycota</taxon>
        <taxon>Agaricomycotina</taxon>
        <taxon>Agaricomycetes</taxon>
        <taxon>Agaricomycetidae</taxon>
        <taxon>Agaricales</taxon>
        <taxon>Pleurotineae</taxon>
        <taxon>Pleurotaceae</taxon>
        <taxon>Hohenbuehelia</taxon>
    </lineage>
</organism>
<name>A0ABR3JZS9_9AGAR</name>
<feature type="compositionally biased region" description="Low complexity" evidence="2">
    <location>
        <begin position="329"/>
        <end position="348"/>
    </location>
</feature>
<dbReference type="EMBL" id="JASNQZ010000001">
    <property type="protein sequence ID" value="KAL0960700.1"/>
    <property type="molecule type" value="Genomic_DNA"/>
</dbReference>
<comment type="similarity">
    <text evidence="1">Belongs to the CDC123 family.</text>
</comment>
<reference evidence="4" key="1">
    <citation type="submission" date="2024-06" db="EMBL/GenBank/DDBJ databases">
        <title>Multi-omics analyses provide insights into the biosynthesis of the anticancer antibiotic pleurotin in Hohenbuehelia grisea.</title>
        <authorList>
            <person name="Weaver J.A."/>
            <person name="Alberti F."/>
        </authorList>
    </citation>
    <scope>NUCLEOTIDE SEQUENCE [LARGE SCALE GENOMIC DNA]</scope>
    <source>
        <strain evidence="4">T-177</strain>
    </source>
</reference>
<feature type="region of interest" description="Disordered" evidence="2">
    <location>
        <begin position="322"/>
        <end position="348"/>
    </location>
</feature>
<gene>
    <name evidence="3" type="ORF">HGRIS_005725</name>
</gene>
<evidence type="ECO:0000313" key="4">
    <source>
        <dbReference type="Proteomes" id="UP001556367"/>
    </source>
</evidence>
<comment type="caution">
    <text evidence="3">The sequence shown here is derived from an EMBL/GenBank/DDBJ whole genome shotgun (WGS) entry which is preliminary data.</text>
</comment>
<feature type="compositionally biased region" description="Acidic residues" evidence="2">
    <location>
        <begin position="72"/>
        <end position="104"/>
    </location>
</feature>
<dbReference type="PANTHER" id="PTHR15323:SF6">
    <property type="entry name" value="CELL DIVISION CYCLE PROTEIN 123 HOMOLOG"/>
    <property type="match status" value="1"/>
</dbReference>
<evidence type="ECO:0000256" key="2">
    <source>
        <dbReference type="SAM" id="MobiDB-lite"/>
    </source>
</evidence>
<dbReference type="Proteomes" id="UP001556367">
    <property type="component" value="Unassembled WGS sequence"/>
</dbReference>